<dbReference type="Gene3D" id="6.10.340.10">
    <property type="match status" value="1"/>
</dbReference>
<dbReference type="GO" id="GO:0000155">
    <property type="term" value="F:phosphorelay sensor kinase activity"/>
    <property type="evidence" value="ECO:0007669"/>
    <property type="project" value="InterPro"/>
</dbReference>
<name>A0A5S9PSW6_9GAMM</name>
<evidence type="ECO:0000256" key="1">
    <source>
        <dbReference type="ARBA" id="ARBA00000085"/>
    </source>
</evidence>
<dbReference type="InterPro" id="IPR003594">
    <property type="entry name" value="HATPase_dom"/>
</dbReference>
<feature type="domain" description="HAMP" evidence="13">
    <location>
        <begin position="179"/>
        <end position="234"/>
    </location>
</feature>
<evidence type="ECO:0000259" key="12">
    <source>
        <dbReference type="PROSITE" id="PS50109"/>
    </source>
</evidence>
<evidence type="ECO:0000313" key="14">
    <source>
        <dbReference type="EMBL" id="CAA0107773.1"/>
    </source>
</evidence>
<dbReference type="InterPro" id="IPR036097">
    <property type="entry name" value="HisK_dim/P_sf"/>
</dbReference>
<evidence type="ECO:0000256" key="2">
    <source>
        <dbReference type="ARBA" id="ARBA00004141"/>
    </source>
</evidence>
<dbReference type="PROSITE" id="PS50885">
    <property type="entry name" value="HAMP"/>
    <property type="match status" value="1"/>
</dbReference>
<dbReference type="SMART" id="SM00304">
    <property type="entry name" value="HAMP"/>
    <property type="match status" value="1"/>
</dbReference>
<keyword evidence="5 14" id="KW-0808">Transferase</keyword>
<proteinExistence type="predicted"/>
<dbReference type="OrthoDB" id="9804645at2"/>
<dbReference type="InterPro" id="IPR003661">
    <property type="entry name" value="HisK_dim/P_dom"/>
</dbReference>
<dbReference type="InterPro" id="IPR005467">
    <property type="entry name" value="His_kinase_dom"/>
</dbReference>
<evidence type="ECO:0000256" key="11">
    <source>
        <dbReference type="SAM" id="Phobius"/>
    </source>
</evidence>
<evidence type="ECO:0000256" key="7">
    <source>
        <dbReference type="ARBA" id="ARBA00022777"/>
    </source>
</evidence>
<evidence type="ECO:0000256" key="4">
    <source>
        <dbReference type="ARBA" id="ARBA00022553"/>
    </source>
</evidence>
<evidence type="ECO:0000256" key="5">
    <source>
        <dbReference type="ARBA" id="ARBA00022679"/>
    </source>
</evidence>
<keyword evidence="15" id="KW-1185">Reference proteome</keyword>
<dbReference type="SMART" id="SM00387">
    <property type="entry name" value="HATPase_c"/>
    <property type="match status" value="1"/>
</dbReference>
<gene>
    <name evidence="14" type="primary">pfeS_1</name>
    <name evidence="14" type="ORF">OPDIPICF_01250</name>
</gene>
<dbReference type="Proteomes" id="UP000441399">
    <property type="component" value="Unassembled WGS sequence"/>
</dbReference>
<dbReference type="SMART" id="SM00388">
    <property type="entry name" value="HisKA"/>
    <property type="match status" value="1"/>
</dbReference>
<dbReference type="SUPFAM" id="SSF47384">
    <property type="entry name" value="Homodimeric domain of signal transducing histidine kinase"/>
    <property type="match status" value="1"/>
</dbReference>
<evidence type="ECO:0000256" key="6">
    <source>
        <dbReference type="ARBA" id="ARBA00022692"/>
    </source>
</evidence>
<keyword evidence="6 11" id="KW-0812">Transmembrane</keyword>
<evidence type="ECO:0000259" key="13">
    <source>
        <dbReference type="PROSITE" id="PS50885"/>
    </source>
</evidence>
<dbReference type="AlphaFoldDB" id="A0A5S9PSW6"/>
<dbReference type="InterPro" id="IPR050428">
    <property type="entry name" value="TCS_sensor_his_kinase"/>
</dbReference>
<evidence type="ECO:0000313" key="15">
    <source>
        <dbReference type="Proteomes" id="UP000441399"/>
    </source>
</evidence>
<evidence type="ECO:0000256" key="8">
    <source>
        <dbReference type="ARBA" id="ARBA00022989"/>
    </source>
</evidence>
<organism evidence="14 15">
    <name type="scientific">BD1-7 clade bacterium</name>
    <dbReference type="NCBI Taxonomy" id="2029982"/>
    <lineage>
        <taxon>Bacteria</taxon>
        <taxon>Pseudomonadati</taxon>
        <taxon>Pseudomonadota</taxon>
        <taxon>Gammaproteobacteria</taxon>
        <taxon>Cellvibrionales</taxon>
        <taxon>Spongiibacteraceae</taxon>
        <taxon>BD1-7 clade</taxon>
    </lineage>
</organism>
<evidence type="ECO:0000256" key="10">
    <source>
        <dbReference type="ARBA" id="ARBA00023136"/>
    </source>
</evidence>
<keyword evidence="7" id="KW-0418">Kinase</keyword>
<sequence>MKRSVRFDSLFWKLFLLVWLTNVTVIALTSFYVVSVSQTRLADQHFSDRIPTYVRPIINAWENKPSKRLSYKREKHLDKMLRHDLRSANIRIYTDDGELVYERFRKKRHTHDHETSEKTAIPGKVRETEFVSDAGLHYRVEAHSPARKHWLPRSFIRLHLMQFSALMLGAALVSFMATYLIQRPLNKLRTYTRALSTLDFDTQLDQKLLARKDTIGDLARTTDQMAINVATMIENRQALLNDVSHELRAPLARLQAAAALIEQKSRQAKDAPDANIQRLHQECERMHQLIGRIIELSRAGHTDDIGPTSLNDTIQQVVDDCRFRHPVRTIQWANDEQPSVSVNADQQLLSSAINNVLENACQHTPSDSAIDLDLAKRSNEIVLHIRDHGSGINDKDLEQVMQPFQRADQQMHTEGFGLGLSIAVRALEHCGGKLALKNHPEGGLLVTISLPA</sequence>
<evidence type="ECO:0000256" key="3">
    <source>
        <dbReference type="ARBA" id="ARBA00012438"/>
    </source>
</evidence>
<feature type="domain" description="Histidine kinase" evidence="12">
    <location>
        <begin position="242"/>
        <end position="452"/>
    </location>
</feature>
<dbReference type="SUPFAM" id="SSF158472">
    <property type="entry name" value="HAMP domain-like"/>
    <property type="match status" value="1"/>
</dbReference>
<feature type="transmembrane region" description="Helical" evidence="11">
    <location>
        <begin position="160"/>
        <end position="181"/>
    </location>
</feature>
<dbReference type="InterPro" id="IPR036890">
    <property type="entry name" value="HATPase_C_sf"/>
</dbReference>
<comment type="subcellular location">
    <subcellularLocation>
        <location evidence="2">Membrane</location>
        <topology evidence="2">Multi-pass membrane protein</topology>
    </subcellularLocation>
</comment>
<dbReference type="CDD" id="cd06225">
    <property type="entry name" value="HAMP"/>
    <property type="match status" value="1"/>
</dbReference>
<protein>
    <recommendedName>
        <fullName evidence="3">histidine kinase</fullName>
        <ecNumber evidence="3">2.7.13.3</ecNumber>
    </recommendedName>
</protein>
<dbReference type="Gene3D" id="3.30.565.10">
    <property type="entry name" value="Histidine kinase-like ATPase, C-terminal domain"/>
    <property type="match status" value="1"/>
</dbReference>
<keyword evidence="10 11" id="KW-0472">Membrane</keyword>
<dbReference type="PROSITE" id="PS50109">
    <property type="entry name" value="HIS_KIN"/>
    <property type="match status" value="1"/>
</dbReference>
<comment type="catalytic activity">
    <reaction evidence="1">
        <text>ATP + protein L-histidine = ADP + protein N-phospho-L-histidine.</text>
        <dbReference type="EC" id="2.7.13.3"/>
    </reaction>
</comment>
<dbReference type="GO" id="GO:0005886">
    <property type="term" value="C:plasma membrane"/>
    <property type="evidence" value="ECO:0007669"/>
    <property type="project" value="TreeGrafter"/>
</dbReference>
<dbReference type="EMBL" id="CACSIO010000012">
    <property type="protein sequence ID" value="CAA0107773.1"/>
    <property type="molecule type" value="Genomic_DNA"/>
</dbReference>
<dbReference type="Pfam" id="PF02518">
    <property type="entry name" value="HATPase_c"/>
    <property type="match status" value="1"/>
</dbReference>
<evidence type="ECO:0000256" key="9">
    <source>
        <dbReference type="ARBA" id="ARBA00023012"/>
    </source>
</evidence>
<dbReference type="PANTHER" id="PTHR45436:SF15">
    <property type="entry name" value="SENSOR HISTIDINE KINASE CUSS"/>
    <property type="match status" value="1"/>
</dbReference>
<dbReference type="InterPro" id="IPR003660">
    <property type="entry name" value="HAMP_dom"/>
</dbReference>
<dbReference type="PRINTS" id="PR00344">
    <property type="entry name" value="BCTRLSENSOR"/>
</dbReference>
<keyword evidence="8 11" id="KW-1133">Transmembrane helix</keyword>
<dbReference type="Pfam" id="PF00512">
    <property type="entry name" value="HisKA"/>
    <property type="match status" value="1"/>
</dbReference>
<reference evidence="14 15" key="1">
    <citation type="submission" date="2019-11" db="EMBL/GenBank/DDBJ databases">
        <authorList>
            <person name="Holert J."/>
        </authorList>
    </citation>
    <scope>NUCLEOTIDE SEQUENCE [LARGE SCALE GENOMIC DNA]</scope>
    <source>
        <strain evidence="14">SB11_3</strain>
    </source>
</reference>
<dbReference type="SUPFAM" id="SSF55874">
    <property type="entry name" value="ATPase domain of HSP90 chaperone/DNA topoisomerase II/histidine kinase"/>
    <property type="match status" value="1"/>
</dbReference>
<keyword evidence="4" id="KW-0597">Phosphoprotein</keyword>
<keyword evidence="9" id="KW-0902">Two-component regulatory system</keyword>
<feature type="transmembrane region" description="Helical" evidence="11">
    <location>
        <begin position="12"/>
        <end position="34"/>
    </location>
</feature>
<dbReference type="Gene3D" id="1.10.287.130">
    <property type="match status" value="1"/>
</dbReference>
<dbReference type="InterPro" id="IPR004358">
    <property type="entry name" value="Sig_transdc_His_kin-like_C"/>
</dbReference>
<dbReference type="PANTHER" id="PTHR45436">
    <property type="entry name" value="SENSOR HISTIDINE KINASE YKOH"/>
    <property type="match status" value="1"/>
</dbReference>
<dbReference type="EC" id="2.7.13.3" evidence="3"/>
<accession>A0A5S9PSW6</accession>